<dbReference type="EMBL" id="HBNS01057280">
    <property type="protein sequence ID" value="CAE4661493.1"/>
    <property type="molecule type" value="Transcribed_RNA"/>
</dbReference>
<proteinExistence type="predicted"/>
<gene>
    <name evidence="1" type="ORF">DBRI00130_LOCUS41224</name>
    <name evidence="2" type="ORF">DBRI00130_LOCUS41225</name>
</gene>
<accession>A0A6V2PDL7</accession>
<evidence type="ECO:0000313" key="1">
    <source>
        <dbReference type="EMBL" id="CAE4661489.1"/>
    </source>
</evidence>
<dbReference type="Pfam" id="PF13489">
    <property type="entry name" value="Methyltransf_23"/>
    <property type="match status" value="1"/>
</dbReference>
<dbReference type="EMBL" id="HBNS01057279">
    <property type="protein sequence ID" value="CAE4661489.1"/>
    <property type="molecule type" value="Transcribed_RNA"/>
</dbReference>
<evidence type="ECO:0000313" key="2">
    <source>
        <dbReference type="EMBL" id="CAE4661493.1"/>
    </source>
</evidence>
<dbReference type="SUPFAM" id="SSF53335">
    <property type="entry name" value="S-adenosyl-L-methionine-dependent methyltransferases"/>
    <property type="match status" value="1"/>
</dbReference>
<reference evidence="1" key="1">
    <citation type="submission" date="2021-01" db="EMBL/GenBank/DDBJ databases">
        <authorList>
            <person name="Corre E."/>
            <person name="Pelletier E."/>
            <person name="Niang G."/>
            <person name="Scheremetjew M."/>
            <person name="Finn R."/>
            <person name="Kale V."/>
            <person name="Holt S."/>
            <person name="Cochrane G."/>
            <person name="Meng A."/>
            <person name="Brown T."/>
            <person name="Cohen L."/>
        </authorList>
    </citation>
    <scope>NUCLEOTIDE SEQUENCE</scope>
    <source>
        <strain evidence="1">GSO104</strain>
    </source>
</reference>
<dbReference type="Gene3D" id="3.40.50.150">
    <property type="entry name" value="Vaccinia Virus protein VP39"/>
    <property type="match status" value="1"/>
</dbReference>
<sequence>MTMQRGMNMQSRAILAVLVIVITIQFLEHKHLLENSFSNSNEIEESPVSRDVLNSLGIPRGEARALPSIRVDDDNRDHGIYGGKGDKKHLGGFTDYDGAGVSPAVWSSMISDIGVHSLLDVGCGKGVSSRWFLEHGVDVLCAEGSHDAVEQSFLPPERIVEHDYSQGPWWPQKTYDAVWSVEFLEHVSRQYQYNYISTFRKAALIFVTSSTWGGWHHVEVHPHEWWVRKFESFGFKYDDDLTNVMKNHAKGERGTGEGPNGESFSAQHIFMSLKVFINPAVASLPEHAHLFPRNGCFERYGEKGEFAVTRPCTKENETPLPKELEPLEISPEMHERWLQAIRDRLQPEEANEKKE</sequence>
<dbReference type="AlphaFoldDB" id="A0A6V2PDL7"/>
<dbReference type="InterPro" id="IPR029063">
    <property type="entry name" value="SAM-dependent_MTases_sf"/>
</dbReference>
<protein>
    <submittedName>
        <fullName evidence="1">Uncharacterized protein</fullName>
    </submittedName>
</protein>
<organism evidence="1">
    <name type="scientific">Ditylum brightwellii</name>
    <dbReference type="NCBI Taxonomy" id="49249"/>
    <lineage>
        <taxon>Eukaryota</taxon>
        <taxon>Sar</taxon>
        <taxon>Stramenopiles</taxon>
        <taxon>Ochrophyta</taxon>
        <taxon>Bacillariophyta</taxon>
        <taxon>Mediophyceae</taxon>
        <taxon>Lithodesmiophycidae</taxon>
        <taxon>Lithodesmiales</taxon>
        <taxon>Lithodesmiaceae</taxon>
        <taxon>Ditylum</taxon>
    </lineage>
</organism>
<name>A0A6V2PDL7_9STRA</name>
<dbReference type="CDD" id="cd02440">
    <property type="entry name" value="AdoMet_MTases"/>
    <property type="match status" value="1"/>
</dbReference>